<dbReference type="Proteomes" id="UP000693981">
    <property type="component" value="Unassembled WGS sequence"/>
</dbReference>
<evidence type="ECO:0000256" key="2">
    <source>
        <dbReference type="ARBA" id="ARBA00012513"/>
    </source>
</evidence>
<feature type="binding site" evidence="10">
    <location>
        <position position="70"/>
    </location>
    <ligand>
        <name>ATP</name>
        <dbReference type="ChEBI" id="CHEBI:30616"/>
    </ligand>
</feature>
<comment type="similarity">
    <text evidence="1">Belongs to the protein kinase superfamily. AGC Ser/Thr protein kinase family. PDPK1 subfamily.</text>
</comment>
<keyword evidence="6 13" id="KW-0418">Kinase</keyword>
<gene>
    <name evidence="13" type="primary">PDK1_1</name>
    <name evidence="13" type="ORF">PHYBOEH_004721</name>
</gene>
<protein>
    <recommendedName>
        <fullName evidence="2">non-specific serine/threonine protein kinase</fullName>
        <ecNumber evidence="2">2.7.11.1</ecNumber>
    </recommendedName>
</protein>
<dbReference type="GO" id="GO:0035556">
    <property type="term" value="P:intracellular signal transduction"/>
    <property type="evidence" value="ECO:0007669"/>
    <property type="project" value="TreeGrafter"/>
</dbReference>
<dbReference type="FunFam" id="2.30.29.30:FF:000390">
    <property type="entry name" value="AGC/PDK1 protein kinase, variant 1"/>
    <property type="match status" value="1"/>
</dbReference>
<evidence type="ECO:0000256" key="9">
    <source>
        <dbReference type="ARBA" id="ARBA00048679"/>
    </source>
</evidence>
<comment type="caution">
    <text evidence="13">The sequence shown here is derived from an EMBL/GenBank/DDBJ whole genome shotgun (WGS) entry which is preliminary data.</text>
</comment>
<feature type="region of interest" description="Disordered" evidence="11">
    <location>
        <begin position="1"/>
        <end position="28"/>
    </location>
</feature>
<evidence type="ECO:0000256" key="3">
    <source>
        <dbReference type="ARBA" id="ARBA00022527"/>
    </source>
</evidence>
<dbReference type="EMBL" id="JAGDFL010000025">
    <property type="protein sequence ID" value="KAG7400674.1"/>
    <property type="molecule type" value="Genomic_DNA"/>
</dbReference>
<evidence type="ECO:0000259" key="12">
    <source>
        <dbReference type="PROSITE" id="PS50011"/>
    </source>
</evidence>
<keyword evidence="5 10" id="KW-0547">Nucleotide-binding</keyword>
<dbReference type="PROSITE" id="PS00107">
    <property type="entry name" value="PROTEIN_KINASE_ATP"/>
    <property type="match status" value="1"/>
</dbReference>
<feature type="domain" description="Protein kinase" evidence="12">
    <location>
        <begin position="32"/>
        <end position="280"/>
    </location>
</feature>
<evidence type="ECO:0000313" key="13">
    <source>
        <dbReference type="EMBL" id="KAG7400674.1"/>
    </source>
</evidence>
<comment type="catalytic activity">
    <reaction evidence="8">
        <text>L-threonyl-[protein] + ATP = O-phospho-L-threonyl-[protein] + ADP + H(+)</text>
        <dbReference type="Rhea" id="RHEA:46608"/>
        <dbReference type="Rhea" id="RHEA-COMP:11060"/>
        <dbReference type="Rhea" id="RHEA-COMP:11605"/>
        <dbReference type="ChEBI" id="CHEBI:15378"/>
        <dbReference type="ChEBI" id="CHEBI:30013"/>
        <dbReference type="ChEBI" id="CHEBI:30616"/>
        <dbReference type="ChEBI" id="CHEBI:61977"/>
        <dbReference type="ChEBI" id="CHEBI:456216"/>
        <dbReference type="EC" id="2.7.11.1"/>
    </reaction>
</comment>
<name>A0A8T1X5S6_9STRA</name>
<dbReference type="Pfam" id="PF14593">
    <property type="entry name" value="PH_3"/>
    <property type="match status" value="1"/>
</dbReference>
<evidence type="ECO:0000256" key="8">
    <source>
        <dbReference type="ARBA" id="ARBA00047899"/>
    </source>
</evidence>
<dbReference type="InterPro" id="IPR050236">
    <property type="entry name" value="Ser_Thr_kinase_AGC"/>
</dbReference>
<dbReference type="PANTHER" id="PTHR24356:SF163">
    <property type="entry name" value="3-PHOSPHOINOSITIDE-DEPENDENT PROTEIN KINASE 1-RELATED"/>
    <property type="match status" value="1"/>
</dbReference>
<dbReference type="OrthoDB" id="347657at2759"/>
<evidence type="ECO:0000313" key="14">
    <source>
        <dbReference type="Proteomes" id="UP000693981"/>
    </source>
</evidence>
<keyword evidence="7 10" id="KW-0067">ATP-binding</keyword>
<keyword evidence="3" id="KW-0723">Serine/threonine-protein kinase</keyword>
<accession>A0A8T1X5S6</accession>
<keyword evidence="4" id="KW-0808">Transferase</keyword>
<evidence type="ECO:0000256" key="11">
    <source>
        <dbReference type="SAM" id="MobiDB-lite"/>
    </source>
</evidence>
<dbReference type="GO" id="GO:0004674">
    <property type="term" value="F:protein serine/threonine kinase activity"/>
    <property type="evidence" value="ECO:0007669"/>
    <property type="project" value="UniProtKB-KW"/>
</dbReference>
<evidence type="ECO:0000256" key="7">
    <source>
        <dbReference type="ARBA" id="ARBA00022840"/>
    </source>
</evidence>
<dbReference type="GO" id="GO:0005737">
    <property type="term" value="C:cytoplasm"/>
    <property type="evidence" value="ECO:0007669"/>
    <property type="project" value="UniProtKB-ARBA"/>
</dbReference>
<dbReference type="CDD" id="cd01262">
    <property type="entry name" value="PH_PDK1"/>
    <property type="match status" value="1"/>
</dbReference>
<dbReference type="Pfam" id="PF00069">
    <property type="entry name" value="Pkinase"/>
    <property type="match status" value="1"/>
</dbReference>
<dbReference type="EC" id="2.7.11.1" evidence="2"/>
<evidence type="ECO:0000256" key="1">
    <source>
        <dbReference type="ARBA" id="ARBA00010006"/>
    </source>
</evidence>
<sequence>MQHADAPTPPGSAGGASPVRSQSSKKPSPADFMFGATLGEGAYARVVHARMKDTGVEYAVKIMEKRFIRKEKKVKFVMMERKVFSKISHDRIVKLFFTFQDSSYLYMVMELCRGGELLDVITYDGATEDWLFAGVATELQVSSGLALDPLPSPAEHVDVVEVARQKAAIPPAMRRTSSLWNRFLLDDELIKMGGLISKRKGLFSKKRQLILTSKPRLIYIDPIRMKQKGEIPWSDNLYVQSKSATAFDVVTPNRAYHLNDLVNGSKKWIEAINAALVRAM</sequence>
<organism evidence="13 14">
    <name type="scientific">Phytophthora boehmeriae</name>
    <dbReference type="NCBI Taxonomy" id="109152"/>
    <lineage>
        <taxon>Eukaryota</taxon>
        <taxon>Sar</taxon>
        <taxon>Stramenopiles</taxon>
        <taxon>Oomycota</taxon>
        <taxon>Peronosporomycetes</taxon>
        <taxon>Peronosporales</taxon>
        <taxon>Peronosporaceae</taxon>
        <taxon>Phytophthora</taxon>
    </lineage>
</organism>
<dbReference type="InterPro" id="IPR000719">
    <property type="entry name" value="Prot_kinase_dom"/>
</dbReference>
<dbReference type="GO" id="GO:0042330">
    <property type="term" value="P:taxis"/>
    <property type="evidence" value="ECO:0007669"/>
    <property type="project" value="UniProtKB-ARBA"/>
</dbReference>
<proteinExistence type="inferred from homology"/>
<evidence type="ECO:0000256" key="4">
    <source>
        <dbReference type="ARBA" id="ARBA00022679"/>
    </source>
</evidence>
<dbReference type="InterPro" id="IPR017441">
    <property type="entry name" value="Protein_kinase_ATP_BS"/>
</dbReference>
<comment type="catalytic activity">
    <reaction evidence="9">
        <text>L-seryl-[protein] + ATP = O-phospho-L-seryl-[protein] + ADP + H(+)</text>
        <dbReference type="Rhea" id="RHEA:17989"/>
        <dbReference type="Rhea" id="RHEA-COMP:9863"/>
        <dbReference type="Rhea" id="RHEA-COMP:11604"/>
        <dbReference type="ChEBI" id="CHEBI:15378"/>
        <dbReference type="ChEBI" id="CHEBI:29999"/>
        <dbReference type="ChEBI" id="CHEBI:30616"/>
        <dbReference type="ChEBI" id="CHEBI:83421"/>
        <dbReference type="ChEBI" id="CHEBI:456216"/>
        <dbReference type="EC" id="2.7.11.1"/>
    </reaction>
</comment>
<evidence type="ECO:0000256" key="10">
    <source>
        <dbReference type="PROSITE-ProRule" id="PRU10141"/>
    </source>
</evidence>
<dbReference type="GO" id="GO:0005524">
    <property type="term" value="F:ATP binding"/>
    <property type="evidence" value="ECO:0007669"/>
    <property type="project" value="UniProtKB-UniRule"/>
</dbReference>
<dbReference type="FunFam" id="3.30.200.20:FF:000191">
    <property type="entry name" value="3-phosphoinositide-dependent protein kinase 2-like"/>
    <property type="match status" value="1"/>
</dbReference>
<dbReference type="PANTHER" id="PTHR24356">
    <property type="entry name" value="SERINE/THREONINE-PROTEIN KINASE"/>
    <property type="match status" value="1"/>
</dbReference>
<dbReference type="PROSITE" id="PS50011">
    <property type="entry name" value="PROTEIN_KINASE_DOM"/>
    <property type="match status" value="1"/>
</dbReference>
<dbReference type="InterPro" id="IPR033931">
    <property type="entry name" value="PDK1-typ_PH"/>
</dbReference>
<evidence type="ECO:0000256" key="6">
    <source>
        <dbReference type="ARBA" id="ARBA00022777"/>
    </source>
</evidence>
<dbReference type="AlphaFoldDB" id="A0A8T1X5S6"/>
<evidence type="ECO:0000256" key="5">
    <source>
        <dbReference type="ARBA" id="ARBA00022741"/>
    </source>
</evidence>
<reference evidence="13" key="1">
    <citation type="submission" date="2021-02" db="EMBL/GenBank/DDBJ databases">
        <authorList>
            <person name="Palmer J.M."/>
        </authorList>
    </citation>
    <scope>NUCLEOTIDE SEQUENCE</scope>
    <source>
        <strain evidence="13">SCRP23</strain>
    </source>
</reference>
<keyword evidence="14" id="KW-1185">Reference proteome</keyword>